<gene>
    <name evidence="3" type="ORF">SAMN02745217_02648</name>
</gene>
<dbReference type="EMBL" id="FRFD01000007">
    <property type="protein sequence ID" value="SHO50234.1"/>
    <property type="molecule type" value="Genomic_DNA"/>
</dbReference>
<feature type="coiled-coil region" evidence="1">
    <location>
        <begin position="196"/>
        <end position="223"/>
    </location>
</feature>
<evidence type="ECO:0000313" key="4">
    <source>
        <dbReference type="Proteomes" id="UP000184612"/>
    </source>
</evidence>
<dbReference type="AlphaFoldDB" id="A0A1M7YC70"/>
<feature type="transmembrane region" description="Helical" evidence="2">
    <location>
        <begin position="6"/>
        <end position="24"/>
    </location>
</feature>
<protein>
    <recommendedName>
        <fullName evidence="5">GGDEF domain-containing protein</fullName>
    </recommendedName>
</protein>
<evidence type="ECO:0008006" key="5">
    <source>
        <dbReference type="Google" id="ProtNLM"/>
    </source>
</evidence>
<reference evidence="3 4" key="1">
    <citation type="submission" date="2016-12" db="EMBL/GenBank/DDBJ databases">
        <authorList>
            <person name="Song W.-J."/>
            <person name="Kurnit D.M."/>
        </authorList>
    </citation>
    <scope>NUCLEOTIDE SEQUENCE [LARGE SCALE GENOMIC DNA]</scope>
    <source>
        <strain evidence="3 4">DSM 12503</strain>
    </source>
</reference>
<dbReference type="Proteomes" id="UP000184612">
    <property type="component" value="Unassembled WGS sequence"/>
</dbReference>
<keyword evidence="2" id="KW-0472">Membrane</keyword>
<keyword evidence="4" id="KW-1185">Reference proteome</keyword>
<accession>A0A1M7YC70</accession>
<name>A0A1M7YC70_9FIRM</name>
<keyword evidence="1" id="KW-0175">Coiled coil</keyword>
<keyword evidence="2" id="KW-0812">Transmembrane</keyword>
<evidence type="ECO:0000313" key="3">
    <source>
        <dbReference type="EMBL" id="SHO50234.1"/>
    </source>
</evidence>
<evidence type="ECO:0000256" key="2">
    <source>
        <dbReference type="SAM" id="Phobius"/>
    </source>
</evidence>
<feature type="transmembrane region" description="Helical" evidence="2">
    <location>
        <begin position="174"/>
        <end position="192"/>
    </location>
</feature>
<dbReference type="STRING" id="1121345.SAMN02745217_02648"/>
<proteinExistence type="predicted"/>
<sequence>MRRKGIILGIAAVFCLIWIVLIFYDIRSYSSNMHEWYRNHQADMAEQYLKEAERINTVTGAPLKTILAKIIEEDYPTSAGNYCFLAVDGQVIFEKDRVYKSTPLEKYLNVSSNELLPGNLQDAFTGKYRISDGKTYIVSMVKYEDADGICIMGIATSENYFSQLLDTKTLQFHMVFYTGVLALLLMAASYHVSTKLKQNEEQIAKQEMELASSRQVIDRLNDDILVSDLGEKYLQSGFLSKDMVVKLMDHLTDEQLKACVKIKIDIVSKDYGLVANVAAILAKLQYKKTISCIWSEREFRVLLLNVDMQETCQFLQQFYQMYQLYFGKIPADVQIQKEDVSLDWKVVYGI</sequence>
<dbReference type="RefSeq" id="WP_073589324.1">
    <property type="nucleotide sequence ID" value="NZ_FRFD01000007.1"/>
</dbReference>
<keyword evidence="2" id="KW-1133">Transmembrane helix</keyword>
<evidence type="ECO:0000256" key="1">
    <source>
        <dbReference type="SAM" id="Coils"/>
    </source>
</evidence>
<organism evidence="3 4">
    <name type="scientific">Anaerocolumna xylanovorans DSM 12503</name>
    <dbReference type="NCBI Taxonomy" id="1121345"/>
    <lineage>
        <taxon>Bacteria</taxon>
        <taxon>Bacillati</taxon>
        <taxon>Bacillota</taxon>
        <taxon>Clostridia</taxon>
        <taxon>Lachnospirales</taxon>
        <taxon>Lachnospiraceae</taxon>
        <taxon>Anaerocolumna</taxon>
    </lineage>
</organism>